<organism evidence="1">
    <name type="scientific">Brugia malayi</name>
    <name type="common">Filarial nematode worm</name>
    <dbReference type="NCBI Taxonomy" id="6279"/>
    <lineage>
        <taxon>Eukaryota</taxon>
        <taxon>Metazoa</taxon>
        <taxon>Ecdysozoa</taxon>
        <taxon>Nematoda</taxon>
        <taxon>Chromadorea</taxon>
        <taxon>Rhabditida</taxon>
        <taxon>Spirurina</taxon>
        <taxon>Spiruromorpha</taxon>
        <taxon>Filarioidea</taxon>
        <taxon>Onchocercidae</taxon>
        <taxon>Brugia</taxon>
    </lineage>
</organism>
<protein>
    <submittedName>
        <fullName evidence="1">Uncharacterized protein</fullName>
    </submittedName>
</protein>
<name>A8PZ44_BRUMA</name>
<sequence length="84" mass="9730">MGSKTVEEVTSEMNQVAFIYNLPHHEILTPNKSAIKLRTVYDVSAHTEGMFYIWSDRTSRFNRHIASAKNEKAFLQLELHVFFG</sequence>
<dbReference type="EMBL" id="DS239411">
    <property type="protein sequence ID" value="EDP31801.1"/>
    <property type="molecule type" value="Genomic_DNA"/>
</dbReference>
<proteinExistence type="predicted"/>
<dbReference type="AlphaFoldDB" id="A8PZ44"/>
<reference evidence="1" key="1">
    <citation type="journal article" date="2007" name="Science">
        <title>Draft genome of the filarial nematode parasite Brugia malayi.</title>
        <authorList>
            <person name="Ghedin E."/>
            <person name="Wang S."/>
            <person name="Spiro D."/>
            <person name="Caler E."/>
            <person name="Zhao Q."/>
            <person name="Crabtree J."/>
            <person name="Allen J.E."/>
            <person name="Delcher A.L."/>
            <person name="Guiliano D.B."/>
            <person name="Miranda-Saavedra D."/>
            <person name="Angiuoli S.V."/>
            <person name="Creasy T."/>
            <person name="Amedeo P."/>
            <person name="Haas B."/>
            <person name="El-Sayed N.M."/>
            <person name="Wortman J.R."/>
            <person name="Feldblyum T."/>
            <person name="Tallon L."/>
            <person name="Schatz M."/>
            <person name="Shumway M."/>
            <person name="Koo H."/>
            <person name="Salzberg S.L."/>
            <person name="Schobel S."/>
            <person name="Pertea M."/>
            <person name="Pop M."/>
            <person name="White O."/>
            <person name="Barton G.J."/>
            <person name="Carlow C.K."/>
            <person name="Crawford M.J."/>
            <person name="Daub J."/>
            <person name="Dimmic M.W."/>
            <person name="Estes C.F."/>
            <person name="Foster J.M."/>
            <person name="Ganatra M."/>
            <person name="Gregory W.F."/>
            <person name="Johnson N.M."/>
            <person name="Jin J."/>
            <person name="Komuniecki R."/>
            <person name="Korf I."/>
            <person name="Kumar S."/>
            <person name="Laney S."/>
            <person name="Li B.W."/>
            <person name="Li W."/>
            <person name="Lindblom T.H."/>
            <person name="Lustigman S."/>
            <person name="Ma D."/>
            <person name="Maina C.V."/>
            <person name="Martin D.M."/>
            <person name="McCarter J.P."/>
            <person name="McReynolds L."/>
            <person name="Mitreva M."/>
            <person name="Nutman T.B."/>
            <person name="Parkinson J."/>
            <person name="Peregrin-Alvarez J.M."/>
            <person name="Poole C."/>
            <person name="Ren Q."/>
            <person name="Saunders L."/>
            <person name="Sluder A.E."/>
            <person name="Smith K."/>
            <person name="Stanke M."/>
            <person name="Unnasch T.R."/>
            <person name="Ware J."/>
            <person name="Wei A.D."/>
            <person name="Weil G."/>
            <person name="Williams D.J."/>
            <person name="Zhang Y."/>
            <person name="Williams S.A."/>
            <person name="Fraser-Liggett C."/>
            <person name="Slatko B."/>
            <person name="Blaxter M.L."/>
            <person name="Scott A.L."/>
        </authorList>
    </citation>
    <scope>NUCLEOTIDE SEQUENCE [LARGE SCALE GENOMIC DNA]</scope>
</reference>
<accession>A8PZ44</accession>
<evidence type="ECO:0000313" key="1">
    <source>
        <dbReference type="EMBL" id="EDP31801.1"/>
    </source>
</evidence>
<gene>
    <name evidence="1" type="ORF">Bm1_37715</name>
</gene>